<dbReference type="CDD" id="cd06166">
    <property type="entry name" value="Sortase_D_2"/>
    <property type="match status" value="1"/>
</dbReference>
<feature type="active site" description="Proton donor/acceptor" evidence="2">
    <location>
        <position position="112"/>
    </location>
</feature>
<dbReference type="NCBIfam" id="TIGR01076">
    <property type="entry name" value="sortase_fam"/>
    <property type="match status" value="1"/>
</dbReference>
<feature type="active site" description="Acyl-thioester intermediate" evidence="2">
    <location>
        <position position="173"/>
    </location>
</feature>
<dbReference type="InterPro" id="IPR005754">
    <property type="entry name" value="Sortase"/>
</dbReference>
<name>A0A934J6Q0_9BACL</name>
<dbReference type="InterPro" id="IPR042000">
    <property type="entry name" value="Sortase_D_2"/>
</dbReference>
<comment type="caution">
    <text evidence="3">The sequence shown here is derived from an EMBL/GenBank/DDBJ whole genome shotgun (WGS) entry which is preliminary data.</text>
</comment>
<dbReference type="Gene3D" id="2.40.260.10">
    <property type="entry name" value="Sortase"/>
    <property type="match status" value="1"/>
</dbReference>
<dbReference type="EMBL" id="JAELUP010000025">
    <property type="protein sequence ID" value="MBJ6361387.1"/>
    <property type="molecule type" value="Genomic_DNA"/>
</dbReference>
<evidence type="ECO:0000256" key="2">
    <source>
        <dbReference type="PIRSR" id="PIRSR605754-1"/>
    </source>
</evidence>
<keyword evidence="1" id="KW-0378">Hydrolase</keyword>
<dbReference type="Pfam" id="PF04203">
    <property type="entry name" value="Sortase"/>
    <property type="match status" value="1"/>
</dbReference>
<proteinExistence type="predicted"/>
<dbReference type="AlphaFoldDB" id="A0A934J6Q0"/>
<evidence type="ECO:0000256" key="1">
    <source>
        <dbReference type="ARBA" id="ARBA00022801"/>
    </source>
</evidence>
<accession>A0A934J6Q0</accession>
<evidence type="ECO:0000313" key="3">
    <source>
        <dbReference type="EMBL" id="MBJ6361387.1"/>
    </source>
</evidence>
<protein>
    <submittedName>
        <fullName evidence="3">Class D sortase</fullName>
    </submittedName>
</protein>
<dbReference type="SUPFAM" id="SSF63817">
    <property type="entry name" value="Sortase"/>
    <property type="match status" value="1"/>
</dbReference>
<keyword evidence="4" id="KW-1185">Reference proteome</keyword>
<sequence>MGAILLMAGIAIVLYPYFKGHQELDQQAELVASFEQLGNTERLEELSSSLQPGDDPDVLEKLQGARGVLRIPRIDLEIVIFEGSSLETLSAGIGMIEPGKEIGAHNVGLAGHRALTYGKQFNRVGELESGDVIEVKTQEKQLTFIVKDSFVVPKTRVDVLNDNGEPMLTLVTCTPAGKKNPPDRLIITAELQLESP</sequence>
<dbReference type="GO" id="GO:0016787">
    <property type="term" value="F:hydrolase activity"/>
    <property type="evidence" value="ECO:0007669"/>
    <property type="project" value="UniProtKB-KW"/>
</dbReference>
<evidence type="ECO:0000313" key="4">
    <source>
        <dbReference type="Proteomes" id="UP000640274"/>
    </source>
</evidence>
<dbReference type="InterPro" id="IPR023365">
    <property type="entry name" value="Sortase_dom-sf"/>
</dbReference>
<dbReference type="Proteomes" id="UP000640274">
    <property type="component" value="Unassembled WGS sequence"/>
</dbReference>
<organism evidence="3 4">
    <name type="scientific">Paenibacillus roseus</name>
    <dbReference type="NCBI Taxonomy" id="2798579"/>
    <lineage>
        <taxon>Bacteria</taxon>
        <taxon>Bacillati</taxon>
        <taxon>Bacillota</taxon>
        <taxon>Bacilli</taxon>
        <taxon>Bacillales</taxon>
        <taxon>Paenibacillaceae</taxon>
        <taxon>Paenibacillus</taxon>
    </lineage>
</organism>
<gene>
    <name evidence="3" type="ORF">JFN88_08720</name>
</gene>
<reference evidence="3" key="1">
    <citation type="submission" date="2020-12" db="EMBL/GenBank/DDBJ databases">
        <authorList>
            <person name="Huq M.A."/>
        </authorList>
    </citation>
    <scope>NUCLEOTIDE SEQUENCE</scope>
    <source>
        <strain evidence="3">MAHUQ-46</strain>
    </source>
</reference>